<dbReference type="Pfam" id="PF18759">
    <property type="entry name" value="Plavaka"/>
    <property type="match status" value="1"/>
</dbReference>
<gene>
    <name evidence="1" type="ORF">L210DRAFT_3414203</name>
</gene>
<dbReference type="Proteomes" id="UP001194468">
    <property type="component" value="Unassembled WGS sequence"/>
</dbReference>
<comment type="caution">
    <text evidence="1">The sequence shown here is derived from an EMBL/GenBank/DDBJ whole genome shotgun (WGS) entry which is preliminary data.</text>
</comment>
<name>A0AAD4BIW8_BOLED</name>
<sequence>DIFGAFTPDLLHQLHKGVFKDHLVKWCMNIIGTEEVDLCFKAITSHQGLHHFKNGISGVSQWTGKEHKEMENVFLRLIASGQQASLVRAVHAIIDFIYYSLLHSHTQQTLGALKDALDQFHQNKGIFIELGGRHPEHFNIPRIHAMEHYVDLIWRFGSANGFNTESPERLHIDYAKDAYRASNKKDFISQMTVWLQQQEAVDRYAMFLEWCKSEAGGPRVGNDEERMCGDQCAEDDGVAEEEGVGVGAVTKSEGTI</sequence>
<proteinExistence type="predicted"/>
<evidence type="ECO:0000313" key="2">
    <source>
        <dbReference type="Proteomes" id="UP001194468"/>
    </source>
</evidence>
<dbReference type="InterPro" id="IPR041078">
    <property type="entry name" value="Plavaka"/>
</dbReference>
<reference evidence="1" key="2">
    <citation type="journal article" date="2020" name="Nat. Commun.">
        <title>Large-scale genome sequencing of mycorrhizal fungi provides insights into the early evolution of symbiotic traits.</title>
        <authorList>
            <person name="Miyauchi S."/>
            <person name="Kiss E."/>
            <person name="Kuo A."/>
            <person name="Drula E."/>
            <person name="Kohler A."/>
            <person name="Sanchez-Garcia M."/>
            <person name="Morin E."/>
            <person name="Andreopoulos B."/>
            <person name="Barry K.W."/>
            <person name="Bonito G."/>
            <person name="Buee M."/>
            <person name="Carver A."/>
            <person name="Chen C."/>
            <person name="Cichocki N."/>
            <person name="Clum A."/>
            <person name="Culley D."/>
            <person name="Crous P.W."/>
            <person name="Fauchery L."/>
            <person name="Girlanda M."/>
            <person name="Hayes R.D."/>
            <person name="Keri Z."/>
            <person name="LaButti K."/>
            <person name="Lipzen A."/>
            <person name="Lombard V."/>
            <person name="Magnuson J."/>
            <person name="Maillard F."/>
            <person name="Murat C."/>
            <person name="Nolan M."/>
            <person name="Ohm R.A."/>
            <person name="Pangilinan J."/>
            <person name="Pereira M.F."/>
            <person name="Perotto S."/>
            <person name="Peter M."/>
            <person name="Pfister S."/>
            <person name="Riley R."/>
            <person name="Sitrit Y."/>
            <person name="Stielow J.B."/>
            <person name="Szollosi G."/>
            <person name="Zifcakova L."/>
            <person name="Stursova M."/>
            <person name="Spatafora J.W."/>
            <person name="Tedersoo L."/>
            <person name="Vaario L.M."/>
            <person name="Yamada A."/>
            <person name="Yan M."/>
            <person name="Wang P."/>
            <person name="Xu J."/>
            <person name="Bruns T."/>
            <person name="Baldrian P."/>
            <person name="Vilgalys R."/>
            <person name="Dunand C."/>
            <person name="Henrissat B."/>
            <person name="Grigoriev I.V."/>
            <person name="Hibbett D."/>
            <person name="Nagy L.G."/>
            <person name="Martin F.M."/>
        </authorList>
    </citation>
    <scope>NUCLEOTIDE SEQUENCE</scope>
    <source>
        <strain evidence="1">BED1</strain>
    </source>
</reference>
<reference evidence="1" key="1">
    <citation type="submission" date="2019-10" db="EMBL/GenBank/DDBJ databases">
        <authorList>
            <consortium name="DOE Joint Genome Institute"/>
            <person name="Kuo A."/>
            <person name="Miyauchi S."/>
            <person name="Kiss E."/>
            <person name="Drula E."/>
            <person name="Kohler A."/>
            <person name="Sanchez-Garcia M."/>
            <person name="Andreopoulos B."/>
            <person name="Barry K.W."/>
            <person name="Bonito G."/>
            <person name="Buee M."/>
            <person name="Carver A."/>
            <person name="Chen C."/>
            <person name="Cichocki N."/>
            <person name="Clum A."/>
            <person name="Culley D."/>
            <person name="Crous P.W."/>
            <person name="Fauchery L."/>
            <person name="Girlanda M."/>
            <person name="Hayes R."/>
            <person name="Keri Z."/>
            <person name="LaButti K."/>
            <person name="Lipzen A."/>
            <person name="Lombard V."/>
            <person name="Magnuson J."/>
            <person name="Maillard F."/>
            <person name="Morin E."/>
            <person name="Murat C."/>
            <person name="Nolan M."/>
            <person name="Ohm R."/>
            <person name="Pangilinan J."/>
            <person name="Pereira M."/>
            <person name="Perotto S."/>
            <person name="Peter M."/>
            <person name="Riley R."/>
            <person name="Sitrit Y."/>
            <person name="Stielow B."/>
            <person name="Szollosi G."/>
            <person name="Zifcakova L."/>
            <person name="Stursova M."/>
            <person name="Spatafora J.W."/>
            <person name="Tedersoo L."/>
            <person name="Vaario L.-M."/>
            <person name="Yamada A."/>
            <person name="Yan M."/>
            <person name="Wang P."/>
            <person name="Xu J."/>
            <person name="Bruns T."/>
            <person name="Baldrian P."/>
            <person name="Vilgalys R."/>
            <person name="Henrissat B."/>
            <person name="Grigoriev I.V."/>
            <person name="Hibbett D."/>
            <person name="Nagy L.G."/>
            <person name="Martin F.M."/>
        </authorList>
    </citation>
    <scope>NUCLEOTIDE SEQUENCE</scope>
    <source>
        <strain evidence="1">BED1</strain>
    </source>
</reference>
<accession>A0AAD4BIW8</accession>
<keyword evidence="2" id="KW-1185">Reference proteome</keyword>
<protein>
    <submittedName>
        <fullName evidence="1">Uncharacterized protein</fullName>
    </submittedName>
</protein>
<feature type="non-terminal residue" evidence="1">
    <location>
        <position position="1"/>
    </location>
</feature>
<evidence type="ECO:0000313" key="1">
    <source>
        <dbReference type="EMBL" id="KAF8432259.1"/>
    </source>
</evidence>
<dbReference type="AlphaFoldDB" id="A0AAD4BIW8"/>
<organism evidence="1 2">
    <name type="scientific">Boletus edulis BED1</name>
    <dbReference type="NCBI Taxonomy" id="1328754"/>
    <lineage>
        <taxon>Eukaryota</taxon>
        <taxon>Fungi</taxon>
        <taxon>Dikarya</taxon>
        <taxon>Basidiomycota</taxon>
        <taxon>Agaricomycotina</taxon>
        <taxon>Agaricomycetes</taxon>
        <taxon>Agaricomycetidae</taxon>
        <taxon>Boletales</taxon>
        <taxon>Boletineae</taxon>
        <taxon>Boletaceae</taxon>
        <taxon>Boletoideae</taxon>
        <taxon>Boletus</taxon>
    </lineage>
</organism>
<dbReference type="EMBL" id="WHUW01000042">
    <property type="protein sequence ID" value="KAF8432259.1"/>
    <property type="molecule type" value="Genomic_DNA"/>
</dbReference>